<accession>A0A2N0QPF3</accession>
<protein>
    <submittedName>
        <fullName evidence="2">Sla1 homology domain 1</fullName>
    </submittedName>
</protein>
<dbReference type="AlphaFoldDB" id="A0A2N0QPF3"/>
<sequence length="55" mass="6303">TRTWTDRTGFFRVEAEFLQLVDGKVHLHKLNGVKIAVPVDKMSKEDLAYLEEITG</sequence>
<comment type="caution">
    <text evidence="2">The sequence shown here is derived from an EMBL/GenBank/DDBJ whole genome shotgun (WGS) entry which is preliminary data.</text>
</comment>
<feature type="non-terminal residue" evidence="2">
    <location>
        <position position="1"/>
    </location>
</feature>
<organism evidence="2 3">
    <name type="scientific">Rhizophagus irregularis</name>
    <dbReference type="NCBI Taxonomy" id="588596"/>
    <lineage>
        <taxon>Eukaryota</taxon>
        <taxon>Fungi</taxon>
        <taxon>Fungi incertae sedis</taxon>
        <taxon>Mucoromycota</taxon>
        <taxon>Glomeromycotina</taxon>
        <taxon>Glomeromycetes</taxon>
        <taxon>Glomerales</taxon>
        <taxon>Glomeraceae</taxon>
        <taxon>Rhizophagus</taxon>
    </lineage>
</organism>
<name>A0A2N0QPF3_9GLOM</name>
<dbReference type="Pfam" id="PF03983">
    <property type="entry name" value="SHD1"/>
    <property type="match status" value="1"/>
</dbReference>
<dbReference type="VEuPathDB" id="FungiDB:RhiirA1_310918"/>
<evidence type="ECO:0000259" key="1">
    <source>
        <dbReference type="Pfam" id="PF03983"/>
    </source>
</evidence>
<reference evidence="2 3" key="1">
    <citation type="submission" date="2017-10" db="EMBL/GenBank/DDBJ databases">
        <title>Extensive intraspecific genome diversity in a model arbuscular mycorrhizal fungus.</title>
        <authorList>
            <person name="Chen E.C.H."/>
            <person name="Morin E."/>
            <person name="Baudet D."/>
            <person name="Noel J."/>
            <person name="Ndikumana S."/>
            <person name="Charron P."/>
            <person name="St-Onge C."/>
            <person name="Giorgi J."/>
            <person name="Grigoriev I.V."/>
            <person name="Roux C."/>
            <person name="Martin F.M."/>
            <person name="Corradi N."/>
        </authorList>
    </citation>
    <scope>NUCLEOTIDE SEQUENCE [LARGE SCALE GENOMIC DNA]</scope>
    <source>
        <strain evidence="2 3">A1</strain>
    </source>
</reference>
<gene>
    <name evidence="2" type="ORF">RhiirA1_310918</name>
</gene>
<dbReference type="Proteomes" id="UP000232688">
    <property type="component" value="Unassembled WGS sequence"/>
</dbReference>
<dbReference type="InterPro" id="IPR007131">
    <property type="entry name" value="SHD1"/>
</dbReference>
<dbReference type="GO" id="GO:0042802">
    <property type="term" value="F:identical protein binding"/>
    <property type="evidence" value="ECO:0007669"/>
    <property type="project" value="InterPro"/>
</dbReference>
<dbReference type="VEuPathDB" id="FungiDB:RhiirFUN_018839"/>
<evidence type="ECO:0000313" key="2">
    <source>
        <dbReference type="EMBL" id="PKC52937.1"/>
    </source>
</evidence>
<evidence type="ECO:0000313" key="3">
    <source>
        <dbReference type="Proteomes" id="UP000232688"/>
    </source>
</evidence>
<reference evidence="2 3" key="2">
    <citation type="submission" date="2017-10" db="EMBL/GenBank/DDBJ databases">
        <title>Genome analyses suggest a sexual origin of heterokaryosis in a supposedly ancient asexual fungus.</title>
        <authorList>
            <person name="Corradi N."/>
            <person name="Sedzielewska K."/>
            <person name="Noel J."/>
            <person name="Charron P."/>
            <person name="Farinelli L."/>
            <person name="Marton T."/>
            <person name="Kruger M."/>
            <person name="Pelin A."/>
            <person name="Brachmann A."/>
            <person name="Corradi N."/>
        </authorList>
    </citation>
    <scope>NUCLEOTIDE SEQUENCE [LARGE SCALE GENOMIC DNA]</scope>
    <source>
        <strain evidence="2 3">A1</strain>
    </source>
</reference>
<feature type="non-terminal residue" evidence="2">
    <location>
        <position position="55"/>
    </location>
</feature>
<dbReference type="GO" id="GO:0030674">
    <property type="term" value="F:protein-macromolecule adaptor activity"/>
    <property type="evidence" value="ECO:0007669"/>
    <property type="project" value="InterPro"/>
</dbReference>
<proteinExistence type="predicted"/>
<dbReference type="GO" id="GO:0043130">
    <property type="term" value="F:ubiquitin binding"/>
    <property type="evidence" value="ECO:0007669"/>
    <property type="project" value="InterPro"/>
</dbReference>
<dbReference type="GO" id="GO:0008092">
    <property type="term" value="F:cytoskeletal protein binding"/>
    <property type="evidence" value="ECO:0007669"/>
    <property type="project" value="InterPro"/>
</dbReference>
<dbReference type="Gene3D" id="2.30.30.700">
    <property type="entry name" value="SLA1 homology domain 1"/>
    <property type="match status" value="1"/>
</dbReference>
<dbReference type="VEuPathDB" id="FungiDB:FUN_019951"/>
<dbReference type="EMBL" id="LLXH01004907">
    <property type="protein sequence ID" value="PKC52937.1"/>
    <property type="molecule type" value="Genomic_DNA"/>
</dbReference>
<feature type="domain" description="SLA1 homology" evidence="1">
    <location>
        <begin position="1"/>
        <end position="55"/>
    </location>
</feature>